<sequence>MLTSMVTISVLTAGFALEFQYTLMQSFLPSYLRDILYIDIGTNGLFSTIPFITQIIMKNIFAIFVDKWQKSGFLGITMSCKTLTALDQDPEYSGSGTT</sequence>
<evidence type="ECO:0000313" key="5">
    <source>
        <dbReference type="Proteomes" id="UP000887540"/>
    </source>
</evidence>
<dbReference type="AlphaFoldDB" id="A0A914DZI9"/>
<dbReference type="PANTHER" id="PTHR11662:SF405">
    <property type="entry name" value="PROTEIN CBG12249"/>
    <property type="match status" value="1"/>
</dbReference>
<dbReference type="Gene3D" id="1.20.1250.20">
    <property type="entry name" value="MFS general substrate transporter like domains"/>
    <property type="match status" value="1"/>
</dbReference>
<proteinExistence type="predicted"/>
<dbReference type="Proteomes" id="UP000887540">
    <property type="component" value="Unplaced"/>
</dbReference>
<dbReference type="GO" id="GO:0022857">
    <property type="term" value="F:transmembrane transporter activity"/>
    <property type="evidence" value="ECO:0007669"/>
    <property type="project" value="TreeGrafter"/>
</dbReference>
<keyword evidence="3" id="KW-1133">Transmembrane helix</keyword>
<dbReference type="GO" id="GO:0016020">
    <property type="term" value="C:membrane"/>
    <property type="evidence" value="ECO:0007669"/>
    <property type="project" value="UniProtKB-SubCell"/>
</dbReference>
<name>A0A914DZI9_9BILA</name>
<evidence type="ECO:0000256" key="1">
    <source>
        <dbReference type="ARBA" id="ARBA00004141"/>
    </source>
</evidence>
<evidence type="ECO:0000256" key="4">
    <source>
        <dbReference type="ARBA" id="ARBA00023136"/>
    </source>
</evidence>
<dbReference type="WBParaSite" id="ACRNAN_scaffold4785.g10961.t1">
    <property type="protein sequence ID" value="ACRNAN_scaffold4785.g10961.t1"/>
    <property type="gene ID" value="ACRNAN_scaffold4785.g10961"/>
</dbReference>
<organism evidence="5 6">
    <name type="scientific">Acrobeloides nanus</name>
    <dbReference type="NCBI Taxonomy" id="290746"/>
    <lineage>
        <taxon>Eukaryota</taxon>
        <taxon>Metazoa</taxon>
        <taxon>Ecdysozoa</taxon>
        <taxon>Nematoda</taxon>
        <taxon>Chromadorea</taxon>
        <taxon>Rhabditida</taxon>
        <taxon>Tylenchina</taxon>
        <taxon>Cephalobomorpha</taxon>
        <taxon>Cephaloboidea</taxon>
        <taxon>Cephalobidae</taxon>
        <taxon>Acrobeloides</taxon>
    </lineage>
</organism>
<keyword evidence="2" id="KW-0812">Transmembrane</keyword>
<evidence type="ECO:0000313" key="6">
    <source>
        <dbReference type="WBParaSite" id="ACRNAN_scaffold4785.g10961.t1"/>
    </source>
</evidence>
<accession>A0A914DZI9</accession>
<dbReference type="GO" id="GO:0006820">
    <property type="term" value="P:monoatomic anion transport"/>
    <property type="evidence" value="ECO:0007669"/>
    <property type="project" value="TreeGrafter"/>
</dbReference>
<keyword evidence="5" id="KW-1185">Reference proteome</keyword>
<protein>
    <submittedName>
        <fullName evidence="6">Uncharacterized protein</fullName>
    </submittedName>
</protein>
<reference evidence="6" key="1">
    <citation type="submission" date="2022-11" db="UniProtKB">
        <authorList>
            <consortium name="WormBaseParasite"/>
        </authorList>
    </citation>
    <scope>IDENTIFICATION</scope>
</reference>
<evidence type="ECO:0000256" key="2">
    <source>
        <dbReference type="ARBA" id="ARBA00022692"/>
    </source>
</evidence>
<comment type="subcellular location">
    <subcellularLocation>
        <location evidence="1">Membrane</location>
        <topology evidence="1">Multi-pass membrane protein</topology>
    </subcellularLocation>
</comment>
<dbReference type="SUPFAM" id="SSF103473">
    <property type="entry name" value="MFS general substrate transporter"/>
    <property type="match status" value="1"/>
</dbReference>
<evidence type="ECO:0000256" key="3">
    <source>
        <dbReference type="ARBA" id="ARBA00022989"/>
    </source>
</evidence>
<dbReference type="PANTHER" id="PTHR11662">
    <property type="entry name" value="SOLUTE CARRIER FAMILY 17"/>
    <property type="match status" value="1"/>
</dbReference>
<keyword evidence="4" id="KW-0472">Membrane</keyword>
<dbReference type="InterPro" id="IPR036259">
    <property type="entry name" value="MFS_trans_sf"/>
</dbReference>
<dbReference type="InterPro" id="IPR050382">
    <property type="entry name" value="MFS_Na/Anion_cotransporter"/>
</dbReference>